<feature type="region of interest" description="Disordered" evidence="1">
    <location>
        <begin position="1"/>
        <end position="147"/>
    </location>
</feature>
<organism evidence="2 3">
    <name type="scientific">Astrephomene gubernaculifera</name>
    <dbReference type="NCBI Taxonomy" id="47775"/>
    <lineage>
        <taxon>Eukaryota</taxon>
        <taxon>Viridiplantae</taxon>
        <taxon>Chlorophyta</taxon>
        <taxon>core chlorophytes</taxon>
        <taxon>Chlorophyceae</taxon>
        <taxon>CS clade</taxon>
        <taxon>Chlamydomonadales</taxon>
        <taxon>Astrephomenaceae</taxon>
        <taxon>Astrephomene</taxon>
    </lineage>
</organism>
<evidence type="ECO:0000256" key="1">
    <source>
        <dbReference type="SAM" id="MobiDB-lite"/>
    </source>
</evidence>
<dbReference type="Proteomes" id="UP001054857">
    <property type="component" value="Unassembled WGS sequence"/>
</dbReference>
<name>A0AAD3DPU0_9CHLO</name>
<feature type="compositionally biased region" description="Pro residues" evidence="1">
    <location>
        <begin position="99"/>
        <end position="119"/>
    </location>
</feature>
<gene>
    <name evidence="2" type="ORF">Agub_g7206</name>
</gene>
<proteinExistence type="predicted"/>
<evidence type="ECO:0000313" key="2">
    <source>
        <dbReference type="EMBL" id="GFR45840.1"/>
    </source>
</evidence>
<reference evidence="2 3" key="1">
    <citation type="journal article" date="2021" name="Sci. Rep.">
        <title>Genome sequencing of the multicellular alga Astrephomene provides insights into convergent evolution of germ-soma differentiation.</title>
        <authorList>
            <person name="Yamashita S."/>
            <person name="Yamamoto K."/>
            <person name="Matsuzaki R."/>
            <person name="Suzuki S."/>
            <person name="Yamaguchi H."/>
            <person name="Hirooka S."/>
            <person name="Minakuchi Y."/>
            <person name="Miyagishima S."/>
            <person name="Kawachi M."/>
            <person name="Toyoda A."/>
            <person name="Nozaki H."/>
        </authorList>
    </citation>
    <scope>NUCLEOTIDE SEQUENCE [LARGE SCALE GENOMIC DNA]</scope>
    <source>
        <strain evidence="2 3">NIES-4017</strain>
    </source>
</reference>
<accession>A0AAD3DPU0</accession>
<dbReference type="AlphaFoldDB" id="A0AAD3DPU0"/>
<feature type="compositionally biased region" description="Polar residues" evidence="1">
    <location>
        <begin position="136"/>
        <end position="147"/>
    </location>
</feature>
<feature type="compositionally biased region" description="Low complexity" evidence="1">
    <location>
        <begin position="1"/>
        <end position="17"/>
    </location>
</feature>
<feature type="compositionally biased region" description="Polar residues" evidence="1">
    <location>
        <begin position="56"/>
        <end position="72"/>
    </location>
</feature>
<sequence>MAAAAAQRRQQQPVAAATVGGGGSGGPGIAMPAVGRKPSGELLPPPLSRPSLSGSQEPLQVQRRCNSITCASSAPPHKTADGSPGPAPGPANKSGAAPPLQPQPTLPPQPSPPPPPQPPASSSSGATTRLPALSLARSTTSGSAAGL</sequence>
<feature type="compositionally biased region" description="Gly residues" evidence="1">
    <location>
        <begin position="19"/>
        <end position="28"/>
    </location>
</feature>
<comment type="caution">
    <text evidence="2">The sequence shown here is derived from an EMBL/GenBank/DDBJ whole genome shotgun (WGS) entry which is preliminary data.</text>
</comment>
<keyword evidence="3" id="KW-1185">Reference proteome</keyword>
<evidence type="ECO:0000313" key="3">
    <source>
        <dbReference type="Proteomes" id="UP001054857"/>
    </source>
</evidence>
<protein>
    <submittedName>
        <fullName evidence="2">Uncharacterized protein</fullName>
    </submittedName>
</protein>
<dbReference type="EMBL" id="BMAR01000011">
    <property type="protein sequence ID" value="GFR45840.1"/>
    <property type="molecule type" value="Genomic_DNA"/>
</dbReference>